<dbReference type="OrthoDB" id="9801400at2"/>
<feature type="domain" description="Carboxymuconolactone decarboxylase-like" evidence="1">
    <location>
        <begin position="36"/>
        <end position="120"/>
    </location>
</feature>
<dbReference type="InterPro" id="IPR003779">
    <property type="entry name" value="CMD-like"/>
</dbReference>
<dbReference type="PANTHER" id="PTHR33570">
    <property type="entry name" value="4-CARBOXYMUCONOLACTONE DECARBOXYLASE FAMILY PROTEIN"/>
    <property type="match status" value="1"/>
</dbReference>
<name>A0A346NSD3_9ALTE</name>
<dbReference type="InterPro" id="IPR029032">
    <property type="entry name" value="AhpD-like"/>
</dbReference>
<dbReference type="GO" id="GO:0051920">
    <property type="term" value="F:peroxiredoxin activity"/>
    <property type="evidence" value="ECO:0007669"/>
    <property type="project" value="InterPro"/>
</dbReference>
<evidence type="ECO:0000313" key="3">
    <source>
        <dbReference type="Proteomes" id="UP000262073"/>
    </source>
</evidence>
<dbReference type="EMBL" id="CP031769">
    <property type="protein sequence ID" value="AXR08440.1"/>
    <property type="molecule type" value="Genomic_DNA"/>
</dbReference>
<dbReference type="KEGG" id="salm:D0Y50_07600"/>
<dbReference type="RefSeq" id="WP_108566377.1">
    <property type="nucleotide sequence ID" value="NZ_CP031769.1"/>
</dbReference>
<proteinExistence type="predicted"/>
<dbReference type="AlphaFoldDB" id="A0A346NSD3"/>
<evidence type="ECO:0000313" key="2">
    <source>
        <dbReference type="EMBL" id="AXR08440.1"/>
    </source>
</evidence>
<dbReference type="Proteomes" id="UP000262073">
    <property type="component" value="Chromosome"/>
</dbReference>
<protein>
    <submittedName>
        <fullName evidence="2">Carboxymuconolactone decarboxylase family protein</fullName>
    </submittedName>
</protein>
<dbReference type="SUPFAM" id="SSF69118">
    <property type="entry name" value="AhpD-like"/>
    <property type="match status" value="1"/>
</dbReference>
<reference evidence="2 3" key="1">
    <citation type="submission" date="2018-08" db="EMBL/GenBank/DDBJ databases">
        <title>Salinimonas sediminis sp. nov., a piezophilic bacterium isolated from a deep-sea sediment sample from the New Britain Trench.</title>
        <authorList>
            <person name="Cao J."/>
        </authorList>
    </citation>
    <scope>NUCLEOTIDE SEQUENCE [LARGE SCALE GENOMIC DNA]</scope>
    <source>
        <strain evidence="2 3">N102</strain>
    </source>
</reference>
<keyword evidence="3" id="KW-1185">Reference proteome</keyword>
<organism evidence="2 3">
    <name type="scientific">Salinimonas sediminis</name>
    <dbReference type="NCBI Taxonomy" id="2303538"/>
    <lineage>
        <taxon>Bacteria</taxon>
        <taxon>Pseudomonadati</taxon>
        <taxon>Pseudomonadota</taxon>
        <taxon>Gammaproteobacteria</taxon>
        <taxon>Alteromonadales</taxon>
        <taxon>Alteromonadaceae</taxon>
        <taxon>Alteromonas/Salinimonas group</taxon>
        <taxon>Salinimonas</taxon>
    </lineage>
</organism>
<gene>
    <name evidence="2" type="ORF">D0Y50_07600</name>
</gene>
<evidence type="ECO:0000259" key="1">
    <source>
        <dbReference type="Pfam" id="PF02627"/>
    </source>
</evidence>
<accession>A0A346NSD3</accession>
<dbReference type="Pfam" id="PF02627">
    <property type="entry name" value="CMD"/>
    <property type="match status" value="1"/>
</dbReference>
<dbReference type="InterPro" id="IPR052512">
    <property type="entry name" value="4CMD/NDH-1_regulator"/>
</dbReference>
<sequence>MKNAENDRYTRGWKKLQEIDGEAGESVIAALNDIAPDLARYTIEYPFGDIYSRPGLDLRSREIATVAALSAMGNAAPQLKVHINAALNVGCTAQEIIEIIIQISVYAGFPAALNAAGVAKSVFSERGISSV</sequence>
<dbReference type="PANTHER" id="PTHR33570:SF10">
    <property type="entry name" value="GAMMA-CARBOXYMUCONOLACTONE DECARBOXYLASE"/>
    <property type="match status" value="1"/>
</dbReference>
<dbReference type="Gene3D" id="1.20.1290.10">
    <property type="entry name" value="AhpD-like"/>
    <property type="match status" value="1"/>
</dbReference>